<reference evidence="10 13" key="2">
    <citation type="submission" date="2018-06" db="EMBL/GenBank/DDBJ databases">
        <authorList>
            <consortium name="Pathogen Informatics"/>
            <person name="Doyle S."/>
        </authorList>
    </citation>
    <scope>NUCLEOTIDE SEQUENCE [LARGE SCALE GENOMIC DNA]</scope>
    <source>
        <strain evidence="10 13">NCTC12714</strain>
    </source>
</reference>
<dbReference type="RefSeq" id="WP_138069982.1">
    <property type="nucleotide sequence ID" value="NZ_FZML01000003.1"/>
</dbReference>
<evidence type="ECO:0000256" key="3">
    <source>
        <dbReference type="ARBA" id="ARBA00012438"/>
    </source>
</evidence>
<dbReference type="Proteomes" id="UP000255139">
    <property type="component" value="Unassembled WGS sequence"/>
</dbReference>
<dbReference type="InterPro" id="IPR050398">
    <property type="entry name" value="HssS/ArlS-like"/>
</dbReference>
<evidence type="ECO:0000256" key="7">
    <source>
        <dbReference type="ARBA" id="ARBA00023136"/>
    </source>
</evidence>
<feature type="domain" description="Histidine kinase" evidence="9">
    <location>
        <begin position="195"/>
        <end position="397"/>
    </location>
</feature>
<evidence type="ECO:0000256" key="8">
    <source>
        <dbReference type="SAM" id="Phobius"/>
    </source>
</evidence>
<dbReference type="Gene3D" id="1.10.287.130">
    <property type="match status" value="1"/>
</dbReference>
<dbReference type="STRING" id="216.LS73_00305"/>
<evidence type="ECO:0000259" key="9">
    <source>
        <dbReference type="PROSITE" id="PS50109"/>
    </source>
</evidence>
<protein>
    <recommendedName>
        <fullName evidence="3">histidine kinase</fullName>
        <ecNumber evidence="3">2.7.13.3</ecNumber>
    </recommendedName>
</protein>
<dbReference type="EMBL" id="JRPD02000005">
    <property type="protein sequence ID" value="TLE00773.1"/>
    <property type="molecule type" value="Genomic_DNA"/>
</dbReference>
<sequence>MKRYSYIICISIAVFLLIVWLIYLVNRDNYCFVKTHEEILFLVDSIILFIEQGNENEIAKLLMKSGYYQIGGMPLNASILESHSWHNFDLTLFKVENLNGFLLDIGDREIIAITYRYYGFGFYLVSFLFFCSLFLICVMSYYLNKFSVQHDILHSTIQNFVGSNFAIDSKLDNSTKEKMKKISMLIRNREFILRTIGHEIRAPITKMKLIVALLSSQNSQSKDNINLLRNYLGDLHVISENMLKLERTLSFDVKPNYQNFSSDTLLIESLNRFDDEEDNISLKNSSSFSIYGDLHMLRISLWNLIHNALKYSINRRVSIEVIQNQIIIYNIANRLQHDINYYLQPFSRDPNSNTTGYGLGLYIVSEILRLHNITLSYHFEPTGFCDDTFNVSLSEENSKRNIGIHKFSIIFDYQQN</sequence>
<gene>
    <name evidence="10" type="primary">cpxA</name>
    <name evidence="11" type="ORF">LS73_003740</name>
    <name evidence="10" type="ORF">NCTC12714_01352</name>
</gene>
<keyword evidence="7 8" id="KW-0472">Membrane</keyword>
<feature type="transmembrane region" description="Helical" evidence="8">
    <location>
        <begin position="117"/>
        <end position="143"/>
    </location>
</feature>
<dbReference type="InterPro" id="IPR036097">
    <property type="entry name" value="HisK_dim/P_sf"/>
</dbReference>
<keyword evidence="5 10" id="KW-0808">Transferase</keyword>
<evidence type="ECO:0000256" key="2">
    <source>
        <dbReference type="ARBA" id="ARBA00004141"/>
    </source>
</evidence>
<evidence type="ECO:0000256" key="5">
    <source>
        <dbReference type="ARBA" id="ARBA00022679"/>
    </source>
</evidence>
<keyword evidence="13" id="KW-1185">Reference proteome</keyword>
<evidence type="ECO:0000256" key="4">
    <source>
        <dbReference type="ARBA" id="ARBA00022553"/>
    </source>
</evidence>
<keyword evidence="8" id="KW-0812">Transmembrane</keyword>
<keyword evidence="6 10" id="KW-0418">Kinase</keyword>
<dbReference type="SUPFAM" id="SSF55874">
    <property type="entry name" value="ATPase domain of HSP90 chaperone/DNA topoisomerase II/histidine kinase"/>
    <property type="match status" value="1"/>
</dbReference>
<dbReference type="InterPro" id="IPR036890">
    <property type="entry name" value="HATPase_C_sf"/>
</dbReference>
<evidence type="ECO:0000256" key="6">
    <source>
        <dbReference type="ARBA" id="ARBA00022777"/>
    </source>
</evidence>
<evidence type="ECO:0000313" key="12">
    <source>
        <dbReference type="Proteomes" id="UP000029922"/>
    </source>
</evidence>
<keyword evidence="4" id="KW-0597">Phosphoprotein</keyword>
<dbReference type="PROSITE" id="PS50109">
    <property type="entry name" value="HIS_KIN"/>
    <property type="match status" value="1"/>
</dbReference>
<feature type="transmembrane region" description="Helical" evidence="8">
    <location>
        <begin position="6"/>
        <end position="25"/>
    </location>
</feature>
<dbReference type="AlphaFoldDB" id="A0A377PV64"/>
<dbReference type="Proteomes" id="UP000029922">
    <property type="component" value="Unassembled WGS sequence"/>
</dbReference>
<comment type="catalytic activity">
    <reaction evidence="1">
        <text>ATP + protein L-histidine = ADP + protein N-phospho-L-histidine.</text>
        <dbReference type="EC" id="2.7.13.3"/>
    </reaction>
</comment>
<accession>A0A377PV64</accession>
<dbReference type="InterPro" id="IPR003594">
    <property type="entry name" value="HATPase_dom"/>
</dbReference>
<evidence type="ECO:0000256" key="1">
    <source>
        <dbReference type="ARBA" id="ARBA00000085"/>
    </source>
</evidence>
<dbReference type="Pfam" id="PF02518">
    <property type="entry name" value="HATPase_c"/>
    <property type="match status" value="1"/>
</dbReference>
<dbReference type="CDD" id="cd00075">
    <property type="entry name" value="HATPase"/>
    <property type="match status" value="1"/>
</dbReference>
<dbReference type="OrthoDB" id="9812241at2"/>
<name>A0A377PV64_9HELI</name>
<evidence type="ECO:0000313" key="11">
    <source>
        <dbReference type="EMBL" id="TLE00773.1"/>
    </source>
</evidence>
<comment type="subcellular location">
    <subcellularLocation>
        <location evidence="2">Membrane</location>
        <topology evidence="2">Multi-pass membrane protein</topology>
    </subcellularLocation>
</comment>
<evidence type="ECO:0000313" key="10">
    <source>
        <dbReference type="EMBL" id="STQ86545.1"/>
    </source>
</evidence>
<dbReference type="GO" id="GO:0000155">
    <property type="term" value="F:phosphorelay sensor kinase activity"/>
    <property type="evidence" value="ECO:0007669"/>
    <property type="project" value="InterPro"/>
</dbReference>
<dbReference type="PANTHER" id="PTHR45528:SF12">
    <property type="entry name" value="SENSOR HISTIDINE KINASE ARSS"/>
    <property type="match status" value="1"/>
</dbReference>
<dbReference type="InterPro" id="IPR005467">
    <property type="entry name" value="His_kinase_dom"/>
</dbReference>
<proteinExistence type="predicted"/>
<dbReference type="GO" id="GO:0016020">
    <property type="term" value="C:membrane"/>
    <property type="evidence" value="ECO:0007669"/>
    <property type="project" value="UniProtKB-SubCell"/>
</dbReference>
<dbReference type="PANTHER" id="PTHR45528">
    <property type="entry name" value="SENSOR HISTIDINE KINASE CPXA"/>
    <property type="match status" value="1"/>
</dbReference>
<dbReference type="Gene3D" id="3.30.565.10">
    <property type="entry name" value="Histidine kinase-like ATPase, C-terminal domain"/>
    <property type="match status" value="1"/>
</dbReference>
<keyword evidence="8" id="KW-1133">Transmembrane helix</keyword>
<dbReference type="SUPFAM" id="SSF47384">
    <property type="entry name" value="Homodimeric domain of signal transducing histidine kinase"/>
    <property type="match status" value="1"/>
</dbReference>
<dbReference type="EC" id="2.7.13.3" evidence="3"/>
<reference evidence="11 12" key="1">
    <citation type="journal article" date="2014" name="Genome Announc.">
        <title>Draft genome sequences of eight enterohepatic helicobacter species isolated from both laboratory and wild rodents.</title>
        <authorList>
            <person name="Sheh A."/>
            <person name="Shen Z."/>
            <person name="Fox J.G."/>
        </authorList>
    </citation>
    <scope>NUCLEOTIDE SEQUENCE [LARGE SCALE GENOMIC DNA]</scope>
    <source>
        <strain evidence="11 12">ST1</strain>
    </source>
</reference>
<dbReference type="EMBL" id="UGJE01000002">
    <property type="protein sequence ID" value="STQ86545.1"/>
    <property type="molecule type" value="Genomic_DNA"/>
</dbReference>
<evidence type="ECO:0000313" key="13">
    <source>
        <dbReference type="Proteomes" id="UP000255139"/>
    </source>
</evidence>
<organism evidence="10 13">
    <name type="scientific">Helicobacter muridarum</name>
    <dbReference type="NCBI Taxonomy" id="216"/>
    <lineage>
        <taxon>Bacteria</taxon>
        <taxon>Pseudomonadati</taxon>
        <taxon>Campylobacterota</taxon>
        <taxon>Epsilonproteobacteria</taxon>
        <taxon>Campylobacterales</taxon>
        <taxon>Helicobacteraceae</taxon>
        <taxon>Helicobacter</taxon>
    </lineage>
</organism>